<dbReference type="EMBL" id="UOFB01000033">
    <property type="protein sequence ID" value="VAW44312.1"/>
    <property type="molecule type" value="Genomic_DNA"/>
</dbReference>
<organism evidence="5">
    <name type="scientific">hydrothermal vent metagenome</name>
    <dbReference type="NCBI Taxonomy" id="652676"/>
    <lineage>
        <taxon>unclassified sequences</taxon>
        <taxon>metagenomes</taxon>
        <taxon>ecological metagenomes</taxon>
    </lineage>
</organism>
<keyword evidence="2" id="KW-0012">Acyltransferase</keyword>
<dbReference type="InterPro" id="IPR051531">
    <property type="entry name" value="N-acetyltransferase"/>
</dbReference>
<reference evidence="5" key="1">
    <citation type="submission" date="2018-06" db="EMBL/GenBank/DDBJ databases">
        <authorList>
            <person name="Zhirakovskaya E."/>
        </authorList>
    </citation>
    <scope>NUCLEOTIDE SEQUENCE</scope>
</reference>
<evidence type="ECO:0000256" key="1">
    <source>
        <dbReference type="ARBA" id="ARBA00022679"/>
    </source>
</evidence>
<dbReference type="AlphaFoldDB" id="A0A3B0VYU3"/>
<dbReference type="PANTHER" id="PTHR43792">
    <property type="entry name" value="GNAT FAMILY, PUTATIVE (AFU_ORTHOLOGUE AFUA_3G00765)-RELATED-RELATED"/>
    <property type="match status" value="1"/>
</dbReference>
<evidence type="ECO:0000313" key="5">
    <source>
        <dbReference type="EMBL" id="VAW44312.1"/>
    </source>
</evidence>
<feature type="domain" description="N-acetyltransferase" evidence="4">
    <location>
        <begin position="25"/>
        <end position="187"/>
    </location>
</feature>
<accession>A0A3B0VYU3</accession>
<proteinExistence type="inferred from homology"/>
<dbReference type="SUPFAM" id="SSF55729">
    <property type="entry name" value="Acyl-CoA N-acyltransferases (Nat)"/>
    <property type="match status" value="1"/>
</dbReference>
<comment type="similarity">
    <text evidence="3">Belongs to the acetyltransferase family. RimJ subfamily.</text>
</comment>
<evidence type="ECO:0000256" key="3">
    <source>
        <dbReference type="ARBA" id="ARBA00038502"/>
    </source>
</evidence>
<dbReference type="Gene3D" id="3.40.630.30">
    <property type="match status" value="1"/>
</dbReference>
<dbReference type="PANTHER" id="PTHR43792:SF8">
    <property type="entry name" value="[RIBOSOMAL PROTEIN US5]-ALANINE N-ACETYLTRANSFERASE"/>
    <property type="match status" value="1"/>
</dbReference>
<dbReference type="InterPro" id="IPR000182">
    <property type="entry name" value="GNAT_dom"/>
</dbReference>
<name>A0A3B0VYU3_9ZZZZ</name>
<dbReference type="PROSITE" id="PS51186">
    <property type="entry name" value="GNAT"/>
    <property type="match status" value="1"/>
</dbReference>
<sequence>MELIELKMETLIRLVKQIDLESERLILRSFRISDASRIKELAGNPNVSKTTRSIPYPYENGMAESWIESTKELTDSGKSLIYAIELKNEQTLVGSVGLIDIVNSEAVLGFWIGEDYWGMGYCTEAVKSVFNYYFYSLGLKKITAEHLTYNVASGQVMKKSGMSHVGSVKKECRVGEVGDIEMYEIIHT</sequence>
<evidence type="ECO:0000259" key="4">
    <source>
        <dbReference type="PROSITE" id="PS51186"/>
    </source>
</evidence>
<dbReference type="InterPro" id="IPR016181">
    <property type="entry name" value="Acyl_CoA_acyltransferase"/>
</dbReference>
<keyword evidence="1" id="KW-0808">Transferase</keyword>
<evidence type="ECO:0000256" key="2">
    <source>
        <dbReference type="ARBA" id="ARBA00023315"/>
    </source>
</evidence>
<protein>
    <recommendedName>
        <fullName evidence="4">N-acetyltransferase domain-containing protein</fullName>
    </recommendedName>
</protein>
<dbReference type="Pfam" id="PF13302">
    <property type="entry name" value="Acetyltransf_3"/>
    <property type="match status" value="1"/>
</dbReference>
<dbReference type="GO" id="GO:0016747">
    <property type="term" value="F:acyltransferase activity, transferring groups other than amino-acyl groups"/>
    <property type="evidence" value="ECO:0007669"/>
    <property type="project" value="InterPro"/>
</dbReference>
<gene>
    <name evidence="5" type="ORF">MNBD_GAMMA04-1521</name>
</gene>